<name>A0A0D2Q3B6_HYPSF</name>
<sequence>MSNIQPSPAFQNAASYLSSAPSLAQVSSAVKLELYGLFKYVTSSRTPATSRPSIFDMTARAKWDAWAATGKKYEAVTEAEQRYLDLAQSLGWAETIVNEPKQKLESELVDYDTLLDSPYVASAEGSSRGGGDGLGPFVSSMAPQEVVHDASIHGLVLSNDASGLETLLTIHPETDLNALDEFGYAPIHLACDRGNVEVVKILLERGVDLAIKDPDDLTPLELSQEAGHNEIEKLLVATP</sequence>
<evidence type="ECO:0000256" key="3">
    <source>
        <dbReference type="ARBA" id="ARBA00023121"/>
    </source>
</evidence>
<proteinExistence type="predicted"/>
<feature type="domain" description="ACB" evidence="5">
    <location>
        <begin position="6"/>
        <end position="96"/>
    </location>
</feature>
<feature type="repeat" description="ANK" evidence="4">
    <location>
        <begin position="182"/>
        <end position="214"/>
    </location>
</feature>
<dbReference type="AlphaFoldDB" id="A0A0D2Q3B6"/>
<keyword evidence="3" id="KW-0446">Lipid-binding</keyword>
<dbReference type="PANTHER" id="PTHR24119:SF0">
    <property type="entry name" value="ACYL-COA-BINDING DOMAIN-CONTAINING PROTEIN 6"/>
    <property type="match status" value="1"/>
</dbReference>
<evidence type="ECO:0000256" key="2">
    <source>
        <dbReference type="ARBA" id="ARBA00023043"/>
    </source>
</evidence>
<dbReference type="PRINTS" id="PR00689">
    <property type="entry name" value="ACOABINDINGP"/>
</dbReference>
<evidence type="ECO:0000259" key="5">
    <source>
        <dbReference type="PROSITE" id="PS51228"/>
    </source>
</evidence>
<evidence type="ECO:0000256" key="1">
    <source>
        <dbReference type="ARBA" id="ARBA00022737"/>
    </source>
</evidence>
<keyword evidence="7" id="KW-1185">Reference proteome</keyword>
<dbReference type="PROSITE" id="PS51228">
    <property type="entry name" value="ACB_2"/>
    <property type="match status" value="1"/>
</dbReference>
<accession>A0A0D2Q3B6</accession>
<organism evidence="6 7">
    <name type="scientific">Hypholoma sublateritium (strain FD-334 SS-4)</name>
    <dbReference type="NCBI Taxonomy" id="945553"/>
    <lineage>
        <taxon>Eukaryota</taxon>
        <taxon>Fungi</taxon>
        <taxon>Dikarya</taxon>
        <taxon>Basidiomycota</taxon>
        <taxon>Agaricomycotina</taxon>
        <taxon>Agaricomycetes</taxon>
        <taxon>Agaricomycetidae</taxon>
        <taxon>Agaricales</taxon>
        <taxon>Agaricineae</taxon>
        <taxon>Strophariaceae</taxon>
        <taxon>Hypholoma</taxon>
    </lineage>
</organism>
<dbReference type="Gene3D" id="1.25.40.20">
    <property type="entry name" value="Ankyrin repeat-containing domain"/>
    <property type="match status" value="1"/>
</dbReference>
<reference evidence="7" key="1">
    <citation type="submission" date="2014-04" db="EMBL/GenBank/DDBJ databases">
        <title>Evolutionary Origins and Diversification of the Mycorrhizal Mutualists.</title>
        <authorList>
            <consortium name="DOE Joint Genome Institute"/>
            <consortium name="Mycorrhizal Genomics Consortium"/>
            <person name="Kohler A."/>
            <person name="Kuo A."/>
            <person name="Nagy L.G."/>
            <person name="Floudas D."/>
            <person name="Copeland A."/>
            <person name="Barry K.W."/>
            <person name="Cichocki N."/>
            <person name="Veneault-Fourrey C."/>
            <person name="LaButti K."/>
            <person name="Lindquist E.A."/>
            <person name="Lipzen A."/>
            <person name="Lundell T."/>
            <person name="Morin E."/>
            <person name="Murat C."/>
            <person name="Riley R."/>
            <person name="Ohm R."/>
            <person name="Sun H."/>
            <person name="Tunlid A."/>
            <person name="Henrissat B."/>
            <person name="Grigoriev I.V."/>
            <person name="Hibbett D.S."/>
            <person name="Martin F."/>
        </authorList>
    </citation>
    <scope>NUCLEOTIDE SEQUENCE [LARGE SCALE GENOMIC DNA]</scope>
    <source>
        <strain evidence="7">FD-334 SS-4</strain>
    </source>
</reference>
<dbReference type="Proteomes" id="UP000054270">
    <property type="component" value="Unassembled WGS sequence"/>
</dbReference>
<gene>
    <name evidence="6" type="ORF">HYPSUDRAFT_347469</name>
</gene>
<dbReference type="OrthoDB" id="341259at2759"/>
<dbReference type="SUPFAM" id="SSF48403">
    <property type="entry name" value="Ankyrin repeat"/>
    <property type="match status" value="1"/>
</dbReference>
<dbReference type="InterPro" id="IPR035984">
    <property type="entry name" value="Acyl-CoA-binding_sf"/>
</dbReference>
<dbReference type="PROSITE" id="PS50297">
    <property type="entry name" value="ANK_REP_REGION"/>
    <property type="match status" value="1"/>
</dbReference>
<evidence type="ECO:0000256" key="4">
    <source>
        <dbReference type="PROSITE-ProRule" id="PRU00023"/>
    </source>
</evidence>
<evidence type="ECO:0000313" key="6">
    <source>
        <dbReference type="EMBL" id="KJA26065.1"/>
    </source>
</evidence>
<dbReference type="Gene3D" id="1.20.80.10">
    <property type="match status" value="1"/>
</dbReference>
<dbReference type="SUPFAM" id="SSF47027">
    <property type="entry name" value="Acyl-CoA binding protein"/>
    <property type="match status" value="1"/>
</dbReference>
<keyword evidence="2 4" id="KW-0040">ANK repeat</keyword>
<protein>
    <recommendedName>
        <fullName evidence="5">ACB domain-containing protein</fullName>
    </recommendedName>
</protein>
<dbReference type="SMART" id="SM00248">
    <property type="entry name" value="ANK"/>
    <property type="match status" value="1"/>
</dbReference>
<dbReference type="OMA" id="ARSKWQA"/>
<dbReference type="GO" id="GO:0000062">
    <property type="term" value="F:fatty-acyl-CoA binding"/>
    <property type="evidence" value="ECO:0007669"/>
    <property type="project" value="InterPro"/>
</dbReference>
<dbReference type="PANTHER" id="PTHR24119">
    <property type="entry name" value="ACYL-COA-BINDING DOMAIN-CONTAINING PROTEIN 6"/>
    <property type="match status" value="1"/>
</dbReference>
<dbReference type="PROSITE" id="PS50088">
    <property type="entry name" value="ANK_REPEAT"/>
    <property type="match status" value="1"/>
</dbReference>
<dbReference type="InterPro" id="IPR014352">
    <property type="entry name" value="FERM/acyl-CoA-bd_prot_sf"/>
</dbReference>
<dbReference type="Pfam" id="PF00887">
    <property type="entry name" value="ACBP"/>
    <property type="match status" value="1"/>
</dbReference>
<dbReference type="InterPro" id="IPR002110">
    <property type="entry name" value="Ankyrin_rpt"/>
</dbReference>
<dbReference type="STRING" id="945553.A0A0D2Q3B6"/>
<evidence type="ECO:0000313" key="7">
    <source>
        <dbReference type="Proteomes" id="UP000054270"/>
    </source>
</evidence>
<dbReference type="Pfam" id="PF13857">
    <property type="entry name" value="Ank_5"/>
    <property type="match status" value="1"/>
</dbReference>
<dbReference type="EMBL" id="KN817529">
    <property type="protein sequence ID" value="KJA26065.1"/>
    <property type="molecule type" value="Genomic_DNA"/>
</dbReference>
<keyword evidence="1" id="KW-0677">Repeat</keyword>
<dbReference type="InterPro" id="IPR036770">
    <property type="entry name" value="Ankyrin_rpt-contain_sf"/>
</dbReference>
<dbReference type="InterPro" id="IPR000582">
    <property type="entry name" value="Acyl-CoA-binding_protein"/>
</dbReference>